<keyword evidence="2" id="KW-1185">Reference proteome</keyword>
<proteinExistence type="predicted"/>
<dbReference type="Proteomes" id="UP001164250">
    <property type="component" value="Chromosome 1"/>
</dbReference>
<dbReference type="EMBL" id="CM047897">
    <property type="protein sequence ID" value="KAJ0110383.1"/>
    <property type="molecule type" value="Genomic_DNA"/>
</dbReference>
<organism evidence="1 2">
    <name type="scientific">Pistacia atlantica</name>
    <dbReference type="NCBI Taxonomy" id="434234"/>
    <lineage>
        <taxon>Eukaryota</taxon>
        <taxon>Viridiplantae</taxon>
        <taxon>Streptophyta</taxon>
        <taxon>Embryophyta</taxon>
        <taxon>Tracheophyta</taxon>
        <taxon>Spermatophyta</taxon>
        <taxon>Magnoliopsida</taxon>
        <taxon>eudicotyledons</taxon>
        <taxon>Gunneridae</taxon>
        <taxon>Pentapetalae</taxon>
        <taxon>rosids</taxon>
        <taxon>malvids</taxon>
        <taxon>Sapindales</taxon>
        <taxon>Anacardiaceae</taxon>
        <taxon>Pistacia</taxon>
    </lineage>
</organism>
<sequence>MPRLVEFVLIVIYLLLGSLNVNSSPCDDRRCKTGSCNSSGGCICNLPDPSTILEGDRSFLGGEFCDEEMTMCDGTNSFWCEHGGNCKEIVQGEKYECECVPGYTGEHCEHRGVPCGQIFCFHLAECLVEGEACNCPPDWKGSADCSVPTKPLTDSSRDSTTTKFSQVGSINNTNWTMVVLGVLFSVGAVAGGTFYAKKLLKKKVRSTAPKFHQLSQMQTPHDILDDDEEEDSLVPDVILRDTSHL</sequence>
<evidence type="ECO:0000313" key="1">
    <source>
        <dbReference type="EMBL" id="KAJ0110383.1"/>
    </source>
</evidence>
<accession>A0ACC1C3Y8</accession>
<evidence type="ECO:0000313" key="2">
    <source>
        <dbReference type="Proteomes" id="UP001164250"/>
    </source>
</evidence>
<name>A0ACC1C3Y8_9ROSI</name>
<reference evidence="2" key="1">
    <citation type="journal article" date="2023" name="G3 (Bethesda)">
        <title>Genome assembly and association tests identify interacting loci associated with vigor, precocity, and sex in interspecific pistachio rootstocks.</title>
        <authorList>
            <person name="Palmer W."/>
            <person name="Jacygrad E."/>
            <person name="Sagayaradj S."/>
            <person name="Cavanaugh K."/>
            <person name="Han R."/>
            <person name="Bertier L."/>
            <person name="Beede B."/>
            <person name="Kafkas S."/>
            <person name="Golino D."/>
            <person name="Preece J."/>
            <person name="Michelmore R."/>
        </authorList>
    </citation>
    <scope>NUCLEOTIDE SEQUENCE [LARGE SCALE GENOMIC DNA]</scope>
</reference>
<gene>
    <name evidence="1" type="ORF">Patl1_00482</name>
</gene>
<protein>
    <submittedName>
        <fullName evidence="1">Uncharacterized protein</fullName>
    </submittedName>
</protein>
<comment type="caution">
    <text evidence="1">The sequence shown here is derived from an EMBL/GenBank/DDBJ whole genome shotgun (WGS) entry which is preliminary data.</text>
</comment>